<comment type="caution">
    <text evidence="2">The sequence shown here is derived from an EMBL/GenBank/DDBJ whole genome shotgun (WGS) entry which is preliminary data.</text>
</comment>
<accession>A0ABT8YRE1</accession>
<reference evidence="2" key="2">
    <citation type="submission" date="2023-07" db="EMBL/GenBank/DDBJ databases">
        <authorList>
            <person name="Shen H."/>
        </authorList>
    </citation>
    <scope>NUCLEOTIDE SEQUENCE</scope>
    <source>
        <strain evidence="2">TNR-22</strain>
    </source>
</reference>
<dbReference type="RefSeq" id="WP_304377774.1">
    <property type="nucleotide sequence ID" value="NZ_JAUOZU010000013.1"/>
</dbReference>
<reference evidence="2" key="1">
    <citation type="journal article" date="2015" name="Int. J. Syst. Evol. Microbiol.">
        <title>Rhizobium alvei sp. nov., isolated from a freshwater river.</title>
        <authorList>
            <person name="Sheu S.Y."/>
            <person name="Huang H.W."/>
            <person name="Young C.C."/>
            <person name="Chen W.M."/>
        </authorList>
    </citation>
    <scope>NUCLEOTIDE SEQUENCE</scope>
    <source>
        <strain evidence="2">TNR-22</strain>
    </source>
</reference>
<evidence type="ECO:0000313" key="2">
    <source>
        <dbReference type="EMBL" id="MDO6965844.1"/>
    </source>
</evidence>
<protein>
    <recommendedName>
        <fullName evidence="4">Transmembrane anchored protein</fullName>
    </recommendedName>
</protein>
<evidence type="ECO:0000256" key="1">
    <source>
        <dbReference type="SAM" id="Phobius"/>
    </source>
</evidence>
<sequence length="241" mass="26597">MTSDHILSNRLLVRILIAISLMALLMIGMTIGGHMLGKTLAREDFTDETSPLHLIVGQDVLKLPANMLRFASERQSGRQDAVHLALVWPGLQGYSQENAALFTDKNSTDSVIFAEFSQSIMSRDMSGRLEPIYKRLFTGKESPGPGGLTIHELDPKSGYGSEQILTAERKGERPYVVRCILPRDGAPSSSADCQRDIHVGRDLTLLYRFSSRLLDHWADIDKAMVAFADRAIESGNGTQVP</sequence>
<keyword evidence="3" id="KW-1185">Reference proteome</keyword>
<dbReference type="Proteomes" id="UP001174932">
    <property type="component" value="Unassembled WGS sequence"/>
</dbReference>
<evidence type="ECO:0000313" key="3">
    <source>
        <dbReference type="Proteomes" id="UP001174932"/>
    </source>
</evidence>
<name>A0ABT8YRE1_9HYPH</name>
<dbReference type="EMBL" id="JAUOZU010000013">
    <property type="protein sequence ID" value="MDO6965844.1"/>
    <property type="molecule type" value="Genomic_DNA"/>
</dbReference>
<evidence type="ECO:0008006" key="4">
    <source>
        <dbReference type="Google" id="ProtNLM"/>
    </source>
</evidence>
<keyword evidence="1" id="KW-0472">Membrane</keyword>
<keyword evidence="1" id="KW-0812">Transmembrane</keyword>
<keyword evidence="1" id="KW-1133">Transmembrane helix</keyword>
<gene>
    <name evidence="2" type="ORF">Q4481_17945</name>
</gene>
<feature type="transmembrane region" description="Helical" evidence="1">
    <location>
        <begin position="12"/>
        <end position="32"/>
    </location>
</feature>
<proteinExistence type="predicted"/>
<organism evidence="2 3">
    <name type="scientific">Rhizobium alvei</name>
    <dbReference type="NCBI Taxonomy" id="1132659"/>
    <lineage>
        <taxon>Bacteria</taxon>
        <taxon>Pseudomonadati</taxon>
        <taxon>Pseudomonadota</taxon>
        <taxon>Alphaproteobacteria</taxon>
        <taxon>Hyphomicrobiales</taxon>
        <taxon>Rhizobiaceae</taxon>
        <taxon>Rhizobium/Agrobacterium group</taxon>
        <taxon>Rhizobium</taxon>
    </lineage>
</organism>